<dbReference type="AlphaFoldDB" id="A0A376A9M7"/>
<name>A0A376A9M7_9HYPH</name>
<reference evidence="2" key="1">
    <citation type="submission" date="2018-07" db="EMBL/GenBank/DDBJ databases">
        <authorList>
            <person name="Peiro R."/>
            <person name="Begona"/>
            <person name="Cbmso G."/>
            <person name="Lopez M."/>
            <person name="Gonzalez S."/>
        </authorList>
    </citation>
    <scope>NUCLEOTIDE SEQUENCE [LARGE SCALE GENOMIC DNA]</scope>
</reference>
<gene>
    <name evidence="1" type="ORF">RHIZ70_204</name>
</gene>
<sequence>MIGLCIYSRSALQYQQGIGGRGNFCARLGQILAYWRDSARYRSSFHERSIRVESRAGRY</sequence>
<organism evidence="1 2">
    <name type="scientific">Ciceribacter selenitireducens ATCC BAA-1503</name>
    <dbReference type="NCBI Taxonomy" id="1336235"/>
    <lineage>
        <taxon>Bacteria</taxon>
        <taxon>Pseudomonadati</taxon>
        <taxon>Pseudomonadota</taxon>
        <taxon>Alphaproteobacteria</taxon>
        <taxon>Hyphomicrobiales</taxon>
        <taxon>Rhizobiaceae</taxon>
        <taxon>Ciceribacter</taxon>
    </lineage>
</organism>
<accession>A0A376A9M7</accession>
<dbReference type="Proteomes" id="UP000254764">
    <property type="component" value="Unassembled WGS sequence"/>
</dbReference>
<evidence type="ECO:0000313" key="2">
    <source>
        <dbReference type="Proteomes" id="UP000254764"/>
    </source>
</evidence>
<evidence type="ECO:0000313" key="1">
    <source>
        <dbReference type="EMBL" id="SSC64496.1"/>
    </source>
</evidence>
<proteinExistence type="predicted"/>
<keyword evidence="2" id="KW-1185">Reference proteome</keyword>
<dbReference type="EMBL" id="UEYP01000011">
    <property type="protein sequence ID" value="SSC64496.1"/>
    <property type="molecule type" value="Genomic_DNA"/>
</dbReference>
<protein>
    <submittedName>
        <fullName evidence="1">Uncharacterized protein</fullName>
    </submittedName>
</protein>